<dbReference type="Gene3D" id="2.60.40.10">
    <property type="entry name" value="Immunoglobulins"/>
    <property type="match status" value="2"/>
</dbReference>
<proteinExistence type="predicted"/>
<evidence type="ECO:0000256" key="5">
    <source>
        <dbReference type="ARBA" id="ARBA00023136"/>
    </source>
</evidence>
<feature type="signal peptide" evidence="12">
    <location>
        <begin position="1"/>
        <end position="18"/>
    </location>
</feature>
<dbReference type="InterPro" id="IPR036116">
    <property type="entry name" value="FN3_sf"/>
</dbReference>
<dbReference type="PROSITE" id="PS50853">
    <property type="entry name" value="FN3"/>
    <property type="match status" value="1"/>
</dbReference>
<evidence type="ECO:0000259" key="13">
    <source>
        <dbReference type="PROSITE" id="PS50853"/>
    </source>
</evidence>
<dbReference type="SMART" id="SM00060">
    <property type="entry name" value="FN3"/>
    <property type="match status" value="1"/>
</dbReference>
<keyword evidence="6" id="KW-1015">Disulfide bond</keyword>
<dbReference type="SUPFAM" id="SSF48726">
    <property type="entry name" value="Immunoglobulin"/>
    <property type="match status" value="1"/>
</dbReference>
<sequence>MSLFLFLLCVLSLPSVRSIWDGTCPRKDPPPGVLVLSPGNRVVLTCNGHVEVNGANINKKISSVAVTSATHKVTTPNEDSSKSNKTTIQNTQSEEHGSPPAEVGVSASPGETIKPRYTGTGYTASLTVQPTITSRELEDDSAWVDEEMDTEDEDNKGEEHNRVTRGIQFRPQWKWNKQPVGKGRRDWGNIKLSKDGAVLSLASVRLVDSGKYTCHYGDREIFAVKVIVADPPESPSITCYKRSPSSKIRCEWHPEKPIIKHPNCYLLLSKGPSHTSHFQQIPCSYSTQHSRCWCALDHNEDELRVLHMVFLCVTSILGNATSSLEYFTPLDLLKPDPPSSVSVHQKEGHERRMRITWNLPASWKERDNFYDIVYELKYRPLGSSEEQICEIQHRRSYTITDAMPGIDYLIQLRTKEEYDGQWSEWSSPVHARTWTAPETHGSVTPEDEMGSGFADIYPDGPTDQPYSSDSSFKHVLWIPVVFAFLSLILAVYLFRHRDRILSKLHNLNVITHCGDVSPTLPSPPSAPEGEALVAFVPQPCRDSLPSDTHEVEENEEGQLAMDMREAIHLDNTSYFFLQGSFECPERQEN</sequence>
<feature type="region of interest" description="Disordered" evidence="10">
    <location>
        <begin position="68"/>
        <end position="118"/>
    </location>
</feature>
<evidence type="ECO:0000313" key="15">
    <source>
        <dbReference type="Proteomes" id="UP000677803"/>
    </source>
</evidence>
<evidence type="ECO:0000256" key="2">
    <source>
        <dbReference type="ARBA" id="ARBA00022692"/>
    </source>
</evidence>
<dbReference type="Pfam" id="PF00041">
    <property type="entry name" value="fn3"/>
    <property type="match status" value="1"/>
</dbReference>
<keyword evidence="4 11" id="KW-1133">Transmembrane helix</keyword>
<dbReference type="GO" id="GO:0009897">
    <property type="term" value="C:external side of plasma membrane"/>
    <property type="evidence" value="ECO:0007669"/>
    <property type="project" value="TreeGrafter"/>
</dbReference>
<keyword evidence="5 11" id="KW-0472">Membrane</keyword>
<dbReference type="InterPro" id="IPR013783">
    <property type="entry name" value="Ig-like_fold"/>
</dbReference>
<keyword evidence="15" id="KW-1185">Reference proteome</keyword>
<protein>
    <submittedName>
        <fullName evidence="14">(Atlantic silverside) hypothetical protein</fullName>
    </submittedName>
</protein>
<evidence type="ECO:0000256" key="1">
    <source>
        <dbReference type="ARBA" id="ARBA00004479"/>
    </source>
</evidence>
<dbReference type="InterPro" id="IPR015321">
    <property type="entry name" value="TypeI_recpt_CBD"/>
</dbReference>
<evidence type="ECO:0000256" key="11">
    <source>
        <dbReference type="SAM" id="Phobius"/>
    </source>
</evidence>
<dbReference type="InterPro" id="IPR036179">
    <property type="entry name" value="Ig-like_dom_sf"/>
</dbReference>
<evidence type="ECO:0000256" key="6">
    <source>
        <dbReference type="ARBA" id="ARBA00023157"/>
    </source>
</evidence>
<keyword evidence="9" id="KW-0393">Immunoglobulin domain</keyword>
<keyword evidence="7" id="KW-0675">Receptor</keyword>
<feature type="domain" description="Fibronectin type-III" evidence="13">
    <location>
        <begin position="337"/>
        <end position="438"/>
    </location>
</feature>
<feature type="region of interest" description="Disordered" evidence="10">
    <location>
        <begin position="437"/>
        <end position="460"/>
    </location>
</feature>
<keyword evidence="8" id="KW-0325">Glycoprotein</keyword>
<evidence type="ECO:0000256" key="10">
    <source>
        <dbReference type="SAM" id="MobiDB-lite"/>
    </source>
</evidence>
<organism evidence="14 15">
    <name type="scientific">Menidia menidia</name>
    <name type="common">Atlantic silverside</name>
    <dbReference type="NCBI Taxonomy" id="238744"/>
    <lineage>
        <taxon>Eukaryota</taxon>
        <taxon>Metazoa</taxon>
        <taxon>Chordata</taxon>
        <taxon>Craniata</taxon>
        <taxon>Vertebrata</taxon>
        <taxon>Euteleostomi</taxon>
        <taxon>Actinopterygii</taxon>
        <taxon>Neopterygii</taxon>
        <taxon>Teleostei</taxon>
        <taxon>Neoteleostei</taxon>
        <taxon>Acanthomorphata</taxon>
        <taxon>Ovalentaria</taxon>
        <taxon>Atherinomorphae</taxon>
        <taxon>Atheriniformes</taxon>
        <taxon>Atherinopsidae</taxon>
        <taxon>Menidiinae</taxon>
        <taxon>Menidia</taxon>
    </lineage>
</organism>
<comment type="caution">
    <text evidence="14">The sequence shown here is derived from an EMBL/GenBank/DDBJ whole genome shotgun (WGS) entry which is preliminary data.</text>
</comment>
<evidence type="ECO:0000256" key="12">
    <source>
        <dbReference type="SAM" id="SignalP"/>
    </source>
</evidence>
<gene>
    <name evidence="14" type="ORF">MMEN_LOCUS19615</name>
</gene>
<keyword evidence="2 11" id="KW-0812">Transmembrane</keyword>
<keyword evidence="3 12" id="KW-0732">Signal</keyword>
<dbReference type="Proteomes" id="UP000677803">
    <property type="component" value="Unassembled WGS sequence"/>
</dbReference>
<evidence type="ECO:0000256" key="8">
    <source>
        <dbReference type="ARBA" id="ARBA00023180"/>
    </source>
</evidence>
<evidence type="ECO:0000256" key="4">
    <source>
        <dbReference type="ARBA" id="ARBA00022989"/>
    </source>
</evidence>
<evidence type="ECO:0000313" key="14">
    <source>
        <dbReference type="EMBL" id="CAG6015417.1"/>
    </source>
</evidence>
<dbReference type="AlphaFoldDB" id="A0A8S4BNJ4"/>
<dbReference type="InterPro" id="IPR003961">
    <property type="entry name" value="FN3_dom"/>
</dbReference>
<feature type="compositionally biased region" description="Polar residues" evidence="10">
    <location>
        <begin position="68"/>
        <end position="92"/>
    </location>
</feature>
<feature type="chain" id="PRO_5035865328" evidence="12">
    <location>
        <begin position="19"/>
        <end position="589"/>
    </location>
</feature>
<dbReference type="SUPFAM" id="SSF49265">
    <property type="entry name" value="Fibronectin type III"/>
    <property type="match status" value="2"/>
</dbReference>
<reference evidence="14" key="1">
    <citation type="submission" date="2021-05" db="EMBL/GenBank/DDBJ databases">
        <authorList>
            <person name="Tigano A."/>
        </authorList>
    </citation>
    <scope>NUCLEOTIDE SEQUENCE</scope>
</reference>
<accession>A0A8S4BNJ4</accession>
<dbReference type="PANTHER" id="PTHR23037:SF22">
    <property type="entry name" value="CYTOKINE RECEPTOR COMMON SUBUNIT BETA"/>
    <property type="match status" value="1"/>
</dbReference>
<dbReference type="InterPro" id="IPR003599">
    <property type="entry name" value="Ig_sub"/>
</dbReference>
<evidence type="ECO:0000256" key="3">
    <source>
        <dbReference type="ARBA" id="ARBA00022729"/>
    </source>
</evidence>
<dbReference type="PANTHER" id="PTHR23037">
    <property type="entry name" value="CYTOKINE RECEPTOR"/>
    <property type="match status" value="1"/>
</dbReference>
<dbReference type="OrthoDB" id="8634471at2759"/>
<dbReference type="CDD" id="cd00096">
    <property type="entry name" value="Ig"/>
    <property type="match status" value="1"/>
</dbReference>
<dbReference type="GO" id="GO:0004896">
    <property type="term" value="F:cytokine receptor activity"/>
    <property type="evidence" value="ECO:0007669"/>
    <property type="project" value="TreeGrafter"/>
</dbReference>
<comment type="subcellular location">
    <subcellularLocation>
        <location evidence="1">Membrane</location>
        <topology evidence="1">Single-pass type I membrane protein</topology>
    </subcellularLocation>
</comment>
<evidence type="ECO:0000256" key="7">
    <source>
        <dbReference type="ARBA" id="ARBA00023170"/>
    </source>
</evidence>
<dbReference type="EMBL" id="CAJRST010038888">
    <property type="protein sequence ID" value="CAG6015417.1"/>
    <property type="molecule type" value="Genomic_DNA"/>
</dbReference>
<evidence type="ECO:0000256" key="9">
    <source>
        <dbReference type="ARBA" id="ARBA00023319"/>
    </source>
</evidence>
<dbReference type="Pfam" id="PF09240">
    <property type="entry name" value="IL6Ra-bind"/>
    <property type="match status" value="1"/>
</dbReference>
<dbReference type="GO" id="GO:0016064">
    <property type="term" value="P:immunoglobulin mediated immune response"/>
    <property type="evidence" value="ECO:0007669"/>
    <property type="project" value="TreeGrafter"/>
</dbReference>
<name>A0A8S4BNJ4_9TELE</name>
<feature type="transmembrane region" description="Helical" evidence="11">
    <location>
        <begin position="475"/>
        <end position="494"/>
    </location>
</feature>
<dbReference type="CDD" id="cd00063">
    <property type="entry name" value="FN3"/>
    <property type="match status" value="1"/>
</dbReference>
<dbReference type="SMART" id="SM00409">
    <property type="entry name" value="IG"/>
    <property type="match status" value="1"/>
</dbReference>